<dbReference type="GO" id="GO:0016705">
    <property type="term" value="F:oxidoreductase activity, acting on paired donors, with incorporation or reduction of molecular oxygen"/>
    <property type="evidence" value="ECO:0007669"/>
    <property type="project" value="InterPro"/>
</dbReference>
<dbReference type="InterPro" id="IPR050705">
    <property type="entry name" value="Cytochrome_P450_3A"/>
</dbReference>
<evidence type="ECO:0000256" key="3">
    <source>
        <dbReference type="ARBA" id="ARBA00022723"/>
    </source>
</evidence>
<dbReference type="GO" id="GO:0005506">
    <property type="term" value="F:iron ion binding"/>
    <property type="evidence" value="ECO:0007669"/>
    <property type="project" value="InterPro"/>
</dbReference>
<gene>
    <name evidence="11" type="primary">LOC106156299</name>
</gene>
<dbReference type="GO" id="GO:0020037">
    <property type="term" value="F:heme binding"/>
    <property type="evidence" value="ECO:0007669"/>
    <property type="project" value="InterPro"/>
</dbReference>
<keyword evidence="5 7" id="KW-0408">Iron</keyword>
<feature type="binding site" description="axial binding residue" evidence="7">
    <location>
        <position position="475"/>
    </location>
    <ligand>
        <name>heme</name>
        <dbReference type="ChEBI" id="CHEBI:30413"/>
    </ligand>
    <ligandPart>
        <name>Fe</name>
        <dbReference type="ChEBI" id="CHEBI:18248"/>
    </ligandPart>
</feature>
<proteinExistence type="inferred from homology"/>
<name>A0A1S3HLG4_LINAN</name>
<accession>A0A1S3HLG4</accession>
<dbReference type="PANTHER" id="PTHR24302:SF15">
    <property type="entry name" value="FATTY-ACID PEROXYGENASE"/>
    <property type="match status" value="1"/>
</dbReference>
<protein>
    <submittedName>
        <fullName evidence="11">Cytochrome P450 3A29</fullName>
    </submittedName>
</protein>
<reference evidence="11" key="1">
    <citation type="submission" date="2025-08" db="UniProtKB">
        <authorList>
            <consortium name="RefSeq"/>
        </authorList>
    </citation>
    <scope>IDENTIFICATION</scope>
    <source>
        <tissue evidence="11">Gonads</tissue>
    </source>
</reference>
<evidence type="ECO:0000256" key="6">
    <source>
        <dbReference type="ARBA" id="ARBA00043906"/>
    </source>
</evidence>
<dbReference type="Pfam" id="PF00067">
    <property type="entry name" value="p450"/>
    <property type="match status" value="2"/>
</dbReference>
<feature type="region of interest" description="Disordered" evidence="9">
    <location>
        <begin position="291"/>
        <end position="314"/>
    </location>
</feature>
<dbReference type="PRINTS" id="PR00463">
    <property type="entry name" value="EP450I"/>
</dbReference>
<dbReference type="GeneID" id="106156299"/>
<keyword evidence="4 8" id="KW-0560">Oxidoreductase</keyword>
<dbReference type="PROSITE" id="PS00086">
    <property type="entry name" value="CYTOCHROME_P450"/>
    <property type="match status" value="1"/>
</dbReference>
<dbReference type="GO" id="GO:0008395">
    <property type="term" value="F:steroid hydroxylase activity"/>
    <property type="evidence" value="ECO:0007669"/>
    <property type="project" value="TreeGrafter"/>
</dbReference>
<dbReference type="KEGG" id="lak:106156299"/>
<organism evidence="10 11">
    <name type="scientific">Lingula anatina</name>
    <name type="common">Brachiopod</name>
    <name type="synonym">Lingula unguis</name>
    <dbReference type="NCBI Taxonomy" id="7574"/>
    <lineage>
        <taxon>Eukaryota</taxon>
        <taxon>Metazoa</taxon>
        <taxon>Spiralia</taxon>
        <taxon>Lophotrochozoa</taxon>
        <taxon>Brachiopoda</taxon>
        <taxon>Linguliformea</taxon>
        <taxon>Lingulata</taxon>
        <taxon>Lingulida</taxon>
        <taxon>Linguloidea</taxon>
        <taxon>Lingulidae</taxon>
        <taxon>Lingula</taxon>
    </lineage>
</organism>
<sequence>MWMYLVAVIVILASVWLWQRIDNFRVFKKMGINGPPPSLIFGNLTEIRSQPVWMAYRKWEQLYGKTFGVFFINSPSIVTSDLDFLQEVFVKQFSKFHHRAIPESIDVEDEETDMLFAKGKRWKRLRVISNPTFSSLKMKQMAPLVQESVKSLMEAMEKRCQEGKPFNIHSEFQGLTMEVIGSCGFGLELNSVRDKTSPFLAACRKVFSGSLVRMGPFFISGIFPSMTGLAKVLNKYLMRQRRHDIGVLVSATIQSRLNDPKSRRVDLLQLMLDAKTDNLDSTVPQAMTDSDVISTQEEGETDQQNGISSSKSRYTQKAKLTEKEIRAQCALFLFAGYETTSTALAYAAYHLATSPEAQKTLQAEVDQYCTEEGPPSYETISKMQYLDMFLKESLRLHPIAPAGPGRTAQESSTVMGVHIPKGMSVRCNIYSIHMDPEHWGPPDPSLFCPERFMPERVAKRHPMAWLPFGAGPRNCIGMRFALMEAKMTLACLVKKFSVETCAETQIPLVHVARGTVQPEKGVTVRLTRRNTVTNKTEE</sequence>
<comment type="similarity">
    <text evidence="1 8">Belongs to the cytochrome P450 family.</text>
</comment>
<dbReference type="OrthoDB" id="2789670at2759"/>
<evidence type="ECO:0000256" key="7">
    <source>
        <dbReference type="PIRSR" id="PIRSR602401-1"/>
    </source>
</evidence>
<dbReference type="InterPro" id="IPR017972">
    <property type="entry name" value="Cyt_P450_CS"/>
</dbReference>
<evidence type="ECO:0000256" key="5">
    <source>
        <dbReference type="ARBA" id="ARBA00023004"/>
    </source>
</evidence>
<evidence type="ECO:0000313" key="11">
    <source>
        <dbReference type="RefSeq" id="XP_013386945.1"/>
    </source>
</evidence>
<dbReference type="AlphaFoldDB" id="A0A1S3HLG4"/>
<dbReference type="InterPro" id="IPR001128">
    <property type="entry name" value="Cyt_P450"/>
</dbReference>
<evidence type="ECO:0000256" key="9">
    <source>
        <dbReference type="SAM" id="MobiDB-lite"/>
    </source>
</evidence>
<evidence type="ECO:0000313" key="10">
    <source>
        <dbReference type="Proteomes" id="UP000085678"/>
    </source>
</evidence>
<dbReference type="InterPro" id="IPR036396">
    <property type="entry name" value="Cyt_P450_sf"/>
</dbReference>
<comment type="function">
    <text evidence="6">Cytochromes P450 are a group of heme-thiolate monooxygenases. They oxidize a variety of structurally unrelated compounds, including steroids, fatty acids, and xenobiotics.</text>
</comment>
<dbReference type="InterPro" id="IPR002401">
    <property type="entry name" value="Cyt_P450_E_grp-I"/>
</dbReference>
<dbReference type="InParanoid" id="A0A1S3HLG4"/>
<keyword evidence="10" id="KW-1185">Reference proteome</keyword>
<keyword evidence="3 7" id="KW-0479">Metal-binding</keyword>
<dbReference type="Proteomes" id="UP000085678">
    <property type="component" value="Unplaced"/>
</dbReference>
<dbReference type="RefSeq" id="XP_013386945.1">
    <property type="nucleotide sequence ID" value="XM_013531491.2"/>
</dbReference>
<keyword evidence="2 7" id="KW-0349">Heme</keyword>
<dbReference type="Gene3D" id="1.10.630.10">
    <property type="entry name" value="Cytochrome P450"/>
    <property type="match status" value="1"/>
</dbReference>
<dbReference type="SUPFAM" id="SSF48264">
    <property type="entry name" value="Cytochrome P450"/>
    <property type="match status" value="1"/>
</dbReference>
<dbReference type="CDD" id="cd11055">
    <property type="entry name" value="CYP3A-like"/>
    <property type="match status" value="1"/>
</dbReference>
<evidence type="ECO:0000256" key="4">
    <source>
        <dbReference type="ARBA" id="ARBA00023002"/>
    </source>
</evidence>
<dbReference type="STRING" id="7574.A0A1S3HLG4"/>
<dbReference type="PANTHER" id="PTHR24302">
    <property type="entry name" value="CYTOCHROME P450 FAMILY 3"/>
    <property type="match status" value="1"/>
</dbReference>
<comment type="cofactor">
    <cofactor evidence="7">
        <name>heme</name>
        <dbReference type="ChEBI" id="CHEBI:30413"/>
    </cofactor>
</comment>
<dbReference type="PRINTS" id="PR00385">
    <property type="entry name" value="P450"/>
</dbReference>
<evidence type="ECO:0000256" key="1">
    <source>
        <dbReference type="ARBA" id="ARBA00010617"/>
    </source>
</evidence>
<evidence type="ECO:0000256" key="2">
    <source>
        <dbReference type="ARBA" id="ARBA00022617"/>
    </source>
</evidence>
<keyword evidence="8" id="KW-0503">Monooxygenase</keyword>
<evidence type="ECO:0000256" key="8">
    <source>
        <dbReference type="RuleBase" id="RU000461"/>
    </source>
</evidence>